<proteinExistence type="predicted"/>
<protein>
    <recommendedName>
        <fullName evidence="4">Lipoprotein</fullName>
    </recommendedName>
</protein>
<feature type="chain" id="PRO_5046081289" description="Lipoprotein" evidence="1">
    <location>
        <begin position="33"/>
        <end position="298"/>
    </location>
</feature>
<dbReference type="Proteomes" id="UP001379945">
    <property type="component" value="Unassembled WGS sequence"/>
</dbReference>
<evidence type="ECO:0000256" key="1">
    <source>
        <dbReference type="SAM" id="SignalP"/>
    </source>
</evidence>
<reference evidence="2 3" key="1">
    <citation type="submission" date="2024-04" db="EMBL/GenBank/DDBJ databases">
        <title>Novel species of the genus Ideonella isolated from streams.</title>
        <authorList>
            <person name="Lu H."/>
        </authorList>
    </citation>
    <scope>NUCLEOTIDE SEQUENCE [LARGE SCALE GENOMIC DNA]</scope>
    <source>
        <strain evidence="2 3">LYT19W</strain>
    </source>
</reference>
<sequence>MKRVWMPARPNGRSLRAWTSLVLLPAVLSACGGGLESDSGGQASRLTCATTCKPSSSLATDQIRPSFVVVSDGTRAQAQAGFSSGSDFRFNVEIDGTDSLRLSTTQGTQGFHIPAGSLSTVVVDALRTLVAGATPYLSELTPVAGTLPVQFQFVRGSTTYASSVELPAPFQITAPASGTTVPIATRRLSVALTSATAPTVNSATFACTDVNGNTATGSPTLNVVPGSLASTASGVSYVLDVGEAVDGLIFSTNFPRSAVARCDLTLQLIVQAQGQADTRFADTQIFAQQIRSVTLAMR</sequence>
<keyword evidence="1" id="KW-0732">Signal</keyword>
<accession>A0ABU9C6Q0</accession>
<organism evidence="2 3">
    <name type="scientific">Ideonella margarita</name>
    <dbReference type="NCBI Taxonomy" id="2984191"/>
    <lineage>
        <taxon>Bacteria</taxon>
        <taxon>Pseudomonadati</taxon>
        <taxon>Pseudomonadota</taxon>
        <taxon>Betaproteobacteria</taxon>
        <taxon>Burkholderiales</taxon>
        <taxon>Sphaerotilaceae</taxon>
        <taxon>Ideonella</taxon>
    </lineage>
</organism>
<keyword evidence="3" id="KW-1185">Reference proteome</keyword>
<name>A0ABU9C6Q0_9BURK</name>
<gene>
    <name evidence="2" type="ORF">AACH00_14455</name>
</gene>
<dbReference type="RefSeq" id="WP_341399865.1">
    <property type="nucleotide sequence ID" value="NZ_JBBUTI010000009.1"/>
</dbReference>
<feature type="signal peptide" evidence="1">
    <location>
        <begin position="1"/>
        <end position="32"/>
    </location>
</feature>
<evidence type="ECO:0000313" key="2">
    <source>
        <dbReference type="EMBL" id="MEK8047559.1"/>
    </source>
</evidence>
<dbReference type="PROSITE" id="PS51257">
    <property type="entry name" value="PROKAR_LIPOPROTEIN"/>
    <property type="match status" value="1"/>
</dbReference>
<comment type="caution">
    <text evidence="2">The sequence shown here is derived from an EMBL/GenBank/DDBJ whole genome shotgun (WGS) entry which is preliminary data.</text>
</comment>
<dbReference type="EMBL" id="JBBUTI010000009">
    <property type="protein sequence ID" value="MEK8047559.1"/>
    <property type="molecule type" value="Genomic_DNA"/>
</dbReference>
<evidence type="ECO:0000313" key="3">
    <source>
        <dbReference type="Proteomes" id="UP001379945"/>
    </source>
</evidence>
<evidence type="ECO:0008006" key="4">
    <source>
        <dbReference type="Google" id="ProtNLM"/>
    </source>
</evidence>